<dbReference type="OrthoDB" id="7063965at2"/>
<dbReference type="EMBL" id="RJTH01000001">
    <property type="protein sequence ID" value="RUM27117.1"/>
    <property type="molecule type" value="Genomic_DNA"/>
</dbReference>
<dbReference type="InterPro" id="IPR039422">
    <property type="entry name" value="MarR/SlyA-like"/>
</dbReference>
<feature type="domain" description="HTH marR-type" evidence="1">
    <location>
        <begin position="18"/>
        <end position="156"/>
    </location>
</feature>
<dbReference type="PANTHER" id="PTHR33164:SF43">
    <property type="entry name" value="HTH-TYPE TRANSCRIPTIONAL REPRESSOR YETL"/>
    <property type="match status" value="1"/>
</dbReference>
<dbReference type="AlphaFoldDB" id="A0A3S0QYB1"/>
<evidence type="ECO:0000313" key="2">
    <source>
        <dbReference type="EMBL" id="RUM27117.1"/>
    </source>
</evidence>
<dbReference type="Proteomes" id="UP000278823">
    <property type="component" value="Unassembled WGS sequence"/>
</dbReference>
<dbReference type="PROSITE" id="PS50995">
    <property type="entry name" value="HTH_MARR_2"/>
    <property type="match status" value="1"/>
</dbReference>
<keyword evidence="3" id="KW-1185">Reference proteome</keyword>
<dbReference type="RefSeq" id="WP_126919101.1">
    <property type="nucleotide sequence ID" value="NZ_ML133686.1"/>
</dbReference>
<comment type="caution">
    <text evidence="2">The sequence shown here is derived from an EMBL/GenBank/DDBJ whole genome shotgun (WGS) entry which is preliminary data.</text>
</comment>
<protein>
    <submittedName>
        <fullName evidence="2">MarR family transcriptional regulator</fullName>
    </submittedName>
</protein>
<dbReference type="InterPro" id="IPR000835">
    <property type="entry name" value="HTH_MarR-typ"/>
</dbReference>
<dbReference type="InterPro" id="IPR036388">
    <property type="entry name" value="WH-like_DNA-bd_sf"/>
</dbReference>
<dbReference type="SUPFAM" id="SSF46785">
    <property type="entry name" value="Winged helix' DNA-binding domain"/>
    <property type="match status" value="1"/>
</dbReference>
<evidence type="ECO:0000259" key="1">
    <source>
        <dbReference type="PROSITE" id="PS50995"/>
    </source>
</evidence>
<dbReference type="PANTHER" id="PTHR33164">
    <property type="entry name" value="TRANSCRIPTIONAL REGULATOR, MARR FAMILY"/>
    <property type="match status" value="1"/>
</dbReference>
<name>A0A3S0QYB1_9HYPH</name>
<organism evidence="2 3">
    <name type="scientific">Rhizobium vallis</name>
    <dbReference type="NCBI Taxonomy" id="634290"/>
    <lineage>
        <taxon>Bacteria</taxon>
        <taxon>Pseudomonadati</taxon>
        <taxon>Pseudomonadota</taxon>
        <taxon>Alphaproteobacteria</taxon>
        <taxon>Hyphomicrobiales</taxon>
        <taxon>Rhizobiaceae</taxon>
        <taxon>Rhizobium/Agrobacterium group</taxon>
        <taxon>Rhizobium</taxon>
    </lineage>
</organism>
<dbReference type="SMART" id="SM00347">
    <property type="entry name" value="HTH_MARR"/>
    <property type="match status" value="1"/>
</dbReference>
<dbReference type="GO" id="GO:0006950">
    <property type="term" value="P:response to stress"/>
    <property type="evidence" value="ECO:0007669"/>
    <property type="project" value="TreeGrafter"/>
</dbReference>
<dbReference type="PRINTS" id="PR00598">
    <property type="entry name" value="HTHMARR"/>
</dbReference>
<dbReference type="GO" id="GO:0003700">
    <property type="term" value="F:DNA-binding transcription factor activity"/>
    <property type="evidence" value="ECO:0007669"/>
    <property type="project" value="InterPro"/>
</dbReference>
<dbReference type="Pfam" id="PF01047">
    <property type="entry name" value="MarR"/>
    <property type="match status" value="1"/>
</dbReference>
<gene>
    <name evidence="2" type="ORF">EFQ99_02635</name>
</gene>
<accession>A0A3S0QYB1</accession>
<reference evidence="3" key="1">
    <citation type="submission" date="2018-11" db="EMBL/GenBank/DDBJ databases">
        <title>Rhizobium chutanense sp. nov., isolated from root nodules of Phaseolus vulgaris in China.</title>
        <authorList>
            <person name="Huo Y."/>
        </authorList>
    </citation>
    <scope>NUCLEOTIDE SEQUENCE [LARGE SCALE GENOMIC DNA]</scope>
    <source>
        <strain evidence="3">CCBAU 65647</strain>
    </source>
</reference>
<proteinExistence type="predicted"/>
<sequence>MTPQTKIAPDLQPLSKKRLRLWLRLLKATRYVEDEVRRRLRAEFASTLPRFDVMSALSRSVEGMKMNEISKLLRVSNGNITGIVDKLNEEGLVLRITPPGDRRSQIIRLTPKGQTEFARNAEAHQAWIDEIFGRLNEDDVDGMILRLDHLTEKLEEQDEAD</sequence>
<dbReference type="InterPro" id="IPR036390">
    <property type="entry name" value="WH_DNA-bd_sf"/>
</dbReference>
<dbReference type="Gene3D" id="1.10.10.10">
    <property type="entry name" value="Winged helix-like DNA-binding domain superfamily/Winged helix DNA-binding domain"/>
    <property type="match status" value="1"/>
</dbReference>
<evidence type="ECO:0000313" key="3">
    <source>
        <dbReference type="Proteomes" id="UP000278823"/>
    </source>
</evidence>